<feature type="compositionally biased region" description="Basic and acidic residues" evidence="1">
    <location>
        <begin position="218"/>
        <end position="240"/>
    </location>
</feature>
<feature type="region of interest" description="Disordered" evidence="1">
    <location>
        <begin position="389"/>
        <end position="416"/>
    </location>
</feature>
<dbReference type="PANTHER" id="PTHR32085:SF3">
    <property type="entry name" value="PROTEIN CSF1"/>
    <property type="match status" value="1"/>
</dbReference>
<feature type="compositionally biased region" description="Low complexity" evidence="1">
    <location>
        <begin position="2965"/>
        <end position="2981"/>
    </location>
</feature>
<protein>
    <submittedName>
        <fullName evidence="5">Macrophage colony-stimulating factor 1 receptor</fullName>
    </submittedName>
</protein>
<feature type="transmembrane region" description="Helical" evidence="2">
    <location>
        <begin position="21"/>
        <end position="39"/>
    </location>
</feature>
<evidence type="ECO:0000256" key="1">
    <source>
        <dbReference type="SAM" id="MobiDB-lite"/>
    </source>
</evidence>
<evidence type="ECO:0000256" key="2">
    <source>
        <dbReference type="SAM" id="Phobius"/>
    </source>
</evidence>
<dbReference type="Proteomes" id="UP001161017">
    <property type="component" value="Unassembled WGS sequence"/>
</dbReference>
<dbReference type="InterPro" id="IPR048636">
    <property type="entry name" value="Csf1_N"/>
</dbReference>
<dbReference type="PANTHER" id="PTHR32085">
    <property type="entry name" value="PROTEIN CSF1"/>
    <property type="match status" value="1"/>
</dbReference>
<dbReference type="GO" id="GO:0006113">
    <property type="term" value="P:fermentation"/>
    <property type="evidence" value="ECO:0007669"/>
    <property type="project" value="InterPro"/>
</dbReference>
<keyword evidence="2" id="KW-1133">Transmembrane helix</keyword>
<gene>
    <name evidence="5" type="primary">CSF1</name>
    <name evidence="5" type="ORF">OHK93_000424</name>
</gene>
<feature type="region of interest" description="Disordered" evidence="1">
    <location>
        <begin position="2271"/>
        <end position="2290"/>
    </location>
</feature>
<proteinExistence type="predicted"/>
<feature type="region of interest" description="Disordered" evidence="1">
    <location>
        <begin position="177"/>
        <end position="262"/>
    </location>
</feature>
<keyword evidence="6" id="KW-1185">Reference proteome</keyword>
<dbReference type="InterPro" id="IPR056779">
    <property type="entry name" value="Csf1_C"/>
</dbReference>
<comment type="caution">
    <text evidence="5">The sequence shown here is derived from an EMBL/GenBank/DDBJ whole genome shotgun (WGS) entry which is preliminary data.</text>
</comment>
<dbReference type="Pfam" id="PF25038">
    <property type="entry name" value="Csf1_C"/>
    <property type="match status" value="1"/>
</dbReference>
<feature type="domain" description="Csf1 C-terminal region" evidence="4">
    <location>
        <begin position="2508"/>
        <end position="3247"/>
    </location>
</feature>
<dbReference type="GO" id="GO:0016020">
    <property type="term" value="C:membrane"/>
    <property type="evidence" value="ECO:0007669"/>
    <property type="project" value="InterPro"/>
</dbReference>
<keyword evidence="2" id="KW-0472">Membrane</keyword>
<feature type="region of interest" description="Disordered" evidence="1">
    <location>
        <begin position="1231"/>
        <end position="1284"/>
    </location>
</feature>
<accession>A0AA43QGL1</accession>
<feature type="compositionally biased region" description="Low complexity" evidence="1">
    <location>
        <begin position="575"/>
        <end position="584"/>
    </location>
</feature>
<sequence length="3248" mass="361699">MSSTRLLKRTDFSRSTLNWVFLVWYLVCGLVTLLFLFLFNRVLARVIASGIRLYTWHYYRVHVELQALQISPLAGRIFFKGARYYGRNETILIQDGHITWRYWIRKVQELDDAIHSKRQDRPSSPSSSEDAATQTEEVESSAETHEYDDLPCRVQIKVRGVQWFVYNRSPAYDAIVQSMPRSGGQGGHTPSDTNAAYAHSAQSEETSSSVNSTSGLGKQDRLESEKDVEHMLQDRDRVHPDPALTPANSNQPEQRQRVDDDEERLPSLLNILPVSLECNKAAVVMGNQSTHCVLVAKIQKVAGKFTARPSRLEDLYKQVIDVELIHPTIDFKHNRDYKDTSFQEGARLASEKGQTPSKARPWYETFGKARAFWRARDLVKDLMPHVRGSVDSLRPQGRHSSGPRDSAPKDPGAYGQSKWLGLTRYLDDEDDTIEQERWKSIEYAQMPNVVDCPSIFMSLYWDVPGRVQSSSATGRPPLLAYAEDINGGTPPDWGIELRVRGGKINYGPWADRQRTELQNAFFPALYNDTTPGLPLSPGDARVSTELKVVIVVEEQITLLVPTREDSKDWKWKGRTSSSATAGATKKSKHRSKNKKGSNSAKGAGSRPFGWLDVRIAVDSTVRLAVDLVAKADGYRNQINADLKGVEMSSSVNHAVLWRSSSQVISCDLSNPLRWNALREWHIDIHDESLQLFILRDHMFLMTDLVNDWTTGPLPEYHTFVPFVYTLDLHFRNFKLFLNANDSNIIDNPADTADNTFVVIWGNELLAKLKIPNQRFRPSRNSVTFDIEARDGGFQLLVPPWNTQSTFLQDRDVAALKDLKINGSYNFMTATATTLTDVLLLDVYGASPQIQLYGFLIRYLMNIKDNYFGDCIHFKTMEEHQRQVDIMDAPNDGDLEAEQHKRPSNDLDVILTIKAENARALLPAHLYSAEEHVSLEILTIGADLRITNYYMDLAVSSSPLAISQSTGNNMLDTTLDEDSKIQIFVDGLQVAGHRLFGLPPTEPTYVCNWDFDVGEISGECSVDFLRIGILAVRCFALSLDDEENALPQAKQNIIHDVTFLRARLHSVHIALRVEDVAFLLGTQTVEVGLNDLAGPLFSDRLHAKVPGLTIAIADDRGPTSGPHDSPTVSKTFAFLQTDIILNRITRGMKFIHNRQLQQNHVAVNDLRTNRVPWMTGNENGGTNLSSAHPRTRIRPPAMPFPPMPEPLHAVPQTRDSIASAISFQKSYSTKSSKSSFLMGRSRSNREDSTHSSAPLRESELTSLPLTKTPPERSQANSVKDTSYPQRNLNLDQSEQESRLNQQRPSIQFSSPYKRPYFPLLAIVPDTRNVPTSPNTLRNDSLSSDDDILQELESGMPDEGAEKNSFLIELSRGLRILCSPEALILLTHLQDQLHVSDISSMLDDLQINTMTDVLTLDEKRRQGSRSFDIRLFAPHVGGALLSTAGASPAIDSQRERYDFAVNELSINFRTMTRVPDDIKEPIKDQFTVHLLIKHVDLSARESTSDGGTAQAVISFRLYHPMFWLFAGSKTTAELQIDSFEIISASRKVDYISSLVCQTALLSEDIARRFGDIAAKNRSRLRLYVLSLAQKGADETDPPFLSGASFVLRSATNHLRTSDSWRMISRLRHVQNNLSNENRDHLQEQCLHDWVYCPEDGPSRVASAFEQWRTWDLGHIESSLLVRRVYGASLSPQLPTPQGHNTLNLTVKVQSIRIVAEPGESQNEIMLERCLFGISMGHKSKVSSSMGHSLPSNTISAQCGKAAVRFNWSLCDLLENIIETARSTQLQSFAAQGSDRSTPAPRKMLWHIVASSDMSILNIDTPNLKAVTICKSLQTSIIRVQAQETRYRGSTSLVISAASTKSEVFSRTTLLSVYNLHEPHIFGSQDLRRRGEPEKPWKFVGSGLKISFHLMRTPLELAEVVDTFIQQEVAHLTQWLKTLPISKAPPPTLRQEETSSSLPKAQVTLVLESFTISTMVLPSLFYEIQGPGLRTSIQSAIDEKSSLSVNLDLNEHSHTFKSGSEGDLSEVSKLAIPPIYAYLRFDPSPEHNIIEVRALVNQIVLDASSLHAILNAVNQPAIITLGKEIEQEISLIQRHVNGIFPRSEPQESAKVQSSILFLFDADVVVAGLAIHAQTPETLALGKAAELEINLGRISLQGTNADSGRHNVLPMSEFQVELRSIRIDLMRHQDLDFEPCGDLAFDITFKATSRTSQSGDLIRGIEIATRSLNVNLYTATASAVLAVLGHLQNTLTTIEVPNEVRDLQKLGRDRLRRQGILMSTSNEEQRDAPGPSTKAGAGAAYSLLIMDVQIAWKIGNELSISPEREAEDLFLSFQKLDLATKQNNVARLLIEDLQLQIVPTSKNARSRSPNSALLPELIFNVAYKSTDKDRRLAFQAVGKSLDIQLTSQSILPANDLRRSIAAAAEDIRAATEKWKSSAPKPGLVKQSFFGSKRLASLLVHVDFAGAVVHVQGRHAIDPQSMALDLLRGGRAPQHGRHNKFSSDESRNSTTTLRAPGVALKVRYVNANPDAESLNVEMIVSASSNTLFPTVVPLIIEMTSSVQEIMGADGADASPEQKGQQQQQRRQSRMTQPKFLEDERLRNADPSALLGKCKLNVGLRICKQEFSLSCQPIARVAARARFEDIYLTLNTVHSDLHGKFFTLSAAFTGLHVSVQHVYSRDSTGSIEVESIVASCMSSRHVSAANGLSAILRISPTKVQINAKQLQDFLLFREIWVPVELRQSSTYDQKPPDVAEPQFFAMQRYHQIAATGAFHWNATIFIADLTVELDLGQSLGKSVFRISDFWISSRKASDWQQDLCLGFEKVSADATGRIGGLVELQNFKVRTSIRWPVSETSNEQTPLVQASTSFDHLRVKLGFDFQAFIVADISSLHFLMYNVREHLQGDVDRLVGVLEGDKVQIFCTSTSASQAFALYQAFQRLFEEKQKAYEASLADIEKFLRPKPAASPLMRSASSRKPSPARSESKSPLRLQTDVVVALKAVNLGAFPNTFLDTQILKLEALETSARFAVITDGSRIHSTLSMTLGQLRVALSGVNRIKAPKTLGDIAIEDVVASATGSRGGTILKVPKLIATMQTWQSFGSTHIDYIFKSSFQGKVDVGWNYSRISYIRGMHANHTRTLAQRLGKPLPESAVKITGLETEQKEGEAASGGRDKDAKITAVVNVPQSKYDYTALQPAVIETPQLRDMGEATPPLEWIGLQRDRLPTLTHQIVIVTLLEVAKEVDDAYFRILGSS</sequence>
<dbReference type="EMBL" id="JAPUFD010000001">
    <property type="protein sequence ID" value="MDI1485287.1"/>
    <property type="molecule type" value="Genomic_DNA"/>
</dbReference>
<feature type="region of interest" description="Disordered" evidence="1">
    <location>
        <begin position="2961"/>
        <end position="2981"/>
    </location>
</feature>
<organism evidence="5 6">
    <name type="scientific">Ramalina farinacea</name>
    <dbReference type="NCBI Taxonomy" id="258253"/>
    <lineage>
        <taxon>Eukaryota</taxon>
        <taxon>Fungi</taxon>
        <taxon>Dikarya</taxon>
        <taxon>Ascomycota</taxon>
        <taxon>Pezizomycotina</taxon>
        <taxon>Lecanoromycetes</taxon>
        <taxon>OSLEUM clade</taxon>
        <taxon>Lecanoromycetidae</taxon>
        <taxon>Lecanorales</taxon>
        <taxon>Lecanorineae</taxon>
        <taxon>Ramalinaceae</taxon>
        <taxon>Ramalina</taxon>
    </lineage>
</organism>
<dbReference type="Pfam" id="PF21678">
    <property type="entry name" value="Csf1_N"/>
    <property type="match status" value="1"/>
</dbReference>
<feature type="region of interest" description="Disordered" evidence="1">
    <location>
        <begin position="2486"/>
        <end position="2507"/>
    </location>
</feature>
<feature type="region of interest" description="Disordered" evidence="1">
    <location>
        <begin position="569"/>
        <end position="604"/>
    </location>
</feature>
<evidence type="ECO:0000259" key="4">
    <source>
        <dbReference type="Pfam" id="PF25038"/>
    </source>
</evidence>
<dbReference type="InterPro" id="IPR029636">
    <property type="entry name" value="Csf1"/>
</dbReference>
<feature type="compositionally biased region" description="Polar residues" evidence="1">
    <location>
        <begin position="122"/>
        <end position="135"/>
    </location>
</feature>
<keyword evidence="5" id="KW-0675">Receptor</keyword>
<feature type="domain" description="Csf1 N-terminal" evidence="3">
    <location>
        <begin position="33"/>
        <end position="884"/>
    </location>
</feature>
<keyword evidence="2" id="KW-0812">Transmembrane</keyword>
<evidence type="ECO:0000313" key="6">
    <source>
        <dbReference type="Proteomes" id="UP001161017"/>
    </source>
</evidence>
<feature type="region of interest" description="Disordered" evidence="1">
    <location>
        <begin position="115"/>
        <end position="146"/>
    </location>
</feature>
<feature type="compositionally biased region" description="Low complexity" evidence="1">
    <location>
        <begin position="200"/>
        <end position="214"/>
    </location>
</feature>
<name>A0AA43QGL1_9LECA</name>
<feature type="compositionally biased region" description="Basic residues" evidence="1">
    <location>
        <begin position="585"/>
        <end position="595"/>
    </location>
</feature>
<feature type="region of interest" description="Disordered" evidence="1">
    <location>
        <begin position="2564"/>
        <end position="2593"/>
    </location>
</feature>
<feature type="compositionally biased region" description="Polar residues" evidence="1">
    <location>
        <begin position="1259"/>
        <end position="1284"/>
    </location>
</feature>
<evidence type="ECO:0000259" key="3">
    <source>
        <dbReference type="Pfam" id="PF21678"/>
    </source>
</evidence>
<evidence type="ECO:0000313" key="5">
    <source>
        <dbReference type="EMBL" id="MDI1485287.1"/>
    </source>
</evidence>
<reference evidence="5" key="1">
    <citation type="journal article" date="2023" name="Genome Biol. Evol.">
        <title>First Whole Genome Sequence and Flow Cytometry Genome Size Data for the Lichen-Forming Fungus Ramalina farinacea (Ascomycota).</title>
        <authorList>
            <person name="Llewellyn T."/>
            <person name="Mian S."/>
            <person name="Hill R."/>
            <person name="Leitch I.J."/>
            <person name="Gaya E."/>
        </authorList>
    </citation>
    <scope>NUCLEOTIDE SEQUENCE</scope>
    <source>
        <strain evidence="5">LIQ254RAFAR</strain>
    </source>
</reference>